<dbReference type="EMBL" id="MFLA01000009">
    <property type="protein sequence ID" value="OGG60445.1"/>
    <property type="molecule type" value="Genomic_DNA"/>
</dbReference>
<sequence>MQITIDDEFFTVRNEREILTQSLQHPFALYRFAHFINEQTARCRSHIHRTGFREACGFFGMQPPWRCSKTRNIGCLVDRITHELLHLIEFVWNS</sequence>
<protein>
    <submittedName>
        <fullName evidence="1">Uncharacterized protein</fullName>
    </submittedName>
</protein>
<proteinExistence type="predicted"/>
<dbReference type="Proteomes" id="UP000176377">
    <property type="component" value="Unassembled WGS sequence"/>
</dbReference>
<evidence type="ECO:0000313" key="2">
    <source>
        <dbReference type="Proteomes" id="UP000176377"/>
    </source>
</evidence>
<evidence type="ECO:0000313" key="1">
    <source>
        <dbReference type="EMBL" id="OGG60445.1"/>
    </source>
</evidence>
<name>A0A1F6DGA9_9BACT</name>
<reference evidence="1 2" key="1">
    <citation type="journal article" date="2016" name="Nat. Commun.">
        <title>Thousands of microbial genomes shed light on interconnected biogeochemical processes in an aquifer system.</title>
        <authorList>
            <person name="Anantharaman K."/>
            <person name="Brown C.T."/>
            <person name="Hug L.A."/>
            <person name="Sharon I."/>
            <person name="Castelle C.J."/>
            <person name="Probst A.J."/>
            <person name="Thomas B.C."/>
            <person name="Singh A."/>
            <person name="Wilkins M.J."/>
            <person name="Karaoz U."/>
            <person name="Brodie E.L."/>
            <person name="Williams K.H."/>
            <person name="Hubbard S.S."/>
            <person name="Banfield J.F."/>
        </authorList>
    </citation>
    <scope>NUCLEOTIDE SEQUENCE [LARGE SCALE GENOMIC DNA]</scope>
</reference>
<dbReference type="AlphaFoldDB" id="A0A1F6DGA9"/>
<gene>
    <name evidence="1" type="ORF">A2765_01260</name>
</gene>
<organism evidence="1 2">
    <name type="scientific">Candidatus Kaiserbacteria bacterium RIFCSPHIGHO2_01_FULL_56_24</name>
    <dbReference type="NCBI Taxonomy" id="1798487"/>
    <lineage>
        <taxon>Bacteria</taxon>
        <taxon>Candidatus Kaiseribacteriota</taxon>
    </lineage>
</organism>
<accession>A0A1F6DGA9</accession>
<comment type="caution">
    <text evidence="1">The sequence shown here is derived from an EMBL/GenBank/DDBJ whole genome shotgun (WGS) entry which is preliminary data.</text>
</comment>